<dbReference type="PROSITE" id="PS50011">
    <property type="entry name" value="PROTEIN_KINASE_DOM"/>
    <property type="match status" value="1"/>
</dbReference>
<keyword evidence="4 7" id="KW-0547">Nucleotide-binding</keyword>
<dbReference type="GO" id="GO:0004674">
    <property type="term" value="F:protein serine/threonine kinase activity"/>
    <property type="evidence" value="ECO:0007669"/>
    <property type="project" value="UniProtKB-EC"/>
</dbReference>
<dbReference type="InterPro" id="IPR011009">
    <property type="entry name" value="Kinase-like_dom_sf"/>
</dbReference>
<feature type="binding site" evidence="7">
    <location>
        <position position="39"/>
    </location>
    <ligand>
        <name>ATP</name>
        <dbReference type="ChEBI" id="CHEBI:30616"/>
    </ligand>
</feature>
<dbReference type="InterPro" id="IPR017441">
    <property type="entry name" value="Protein_kinase_ATP_BS"/>
</dbReference>
<dbReference type="CDD" id="cd14014">
    <property type="entry name" value="STKc_PknB_like"/>
    <property type="match status" value="1"/>
</dbReference>
<evidence type="ECO:0000313" key="10">
    <source>
        <dbReference type="EMBL" id="MFC3996548.1"/>
    </source>
</evidence>
<dbReference type="PROSITE" id="PS00107">
    <property type="entry name" value="PROTEIN_KINASE_ATP"/>
    <property type="match status" value="1"/>
</dbReference>
<comment type="caution">
    <text evidence="10">The sequence shown here is derived from an EMBL/GenBank/DDBJ whole genome shotgun (WGS) entry which is preliminary data.</text>
</comment>
<gene>
    <name evidence="10" type="ORF">ACFOVU_11520</name>
</gene>
<protein>
    <recommendedName>
        <fullName evidence="1">non-specific serine/threonine protein kinase</fullName>
        <ecNumber evidence="1">2.7.11.1</ecNumber>
    </recommendedName>
</protein>
<proteinExistence type="predicted"/>
<keyword evidence="3 10" id="KW-0808">Transferase</keyword>
<accession>A0ABV8FMJ7</accession>
<keyword evidence="5 10" id="KW-0418">Kinase</keyword>
<dbReference type="SUPFAM" id="SSF56112">
    <property type="entry name" value="Protein kinase-like (PK-like)"/>
    <property type="match status" value="1"/>
</dbReference>
<evidence type="ECO:0000256" key="1">
    <source>
        <dbReference type="ARBA" id="ARBA00012513"/>
    </source>
</evidence>
<keyword evidence="11" id="KW-1185">Reference proteome</keyword>
<evidence type="ECO:0000313" key="11">
    <source>
        <dbReference type="Proteomes" id="UP001595847"/>
    </source>
</evidence>
<reference evidence="11" key="1">
    <citation type="journal article" date="2019" name="Int. J. Syst. Evol. Microbiol.">
        <title>The Global Catalogue of Microorganisms (GCM) 10K type strain sequencing project: providing services to taxonomists for standard genome sequencing and annotation.</title>
        <authorList>
            <consortium name="The Broad Institute Genomics Platform"/>
            <consortium name="The Broad Institute Genome Sequencing Center for Infectious Disease"/>
            <person name="Wu L."/>
            <person name="Ma J."/>
        </authorList>
    </citation>
    <scope>NUCLEOTIDE SEQUENCE [LARGE SCALE GENOMIC DNA]</scope>
    <source>
        <strain evidence="11">TBRC 1826</strain>
    </source>
</reference>
<evidence type="ECO:0000256" key="4">
    <source>
        <dbReference type="ARBA" id="ARBA00022741"/>
    </source>
</evidence>
<dbReference type="PANTHER" id="PTHR43289">
    <property type="entry name" value="MITOGEN-ACTIVATED PROTEIN KINASE KINASE KINASE 20-RELATED"/>
    <property type="match status" value="1"/>
</dbReference>
<dbReference type="EMBL" id="JBHSBH010000007">
    <property type="protein sequence ID" value="MFC3996548.1"/>
    <property type="molecule type" value="Genomic_DNA"/>
</dbReference>
<dbReference type="SMART" id="SM00220">
    <property type="entry name" value="S_TKc"/>
    <property type="match status" value="1"/>
</dbReference>
<dbReference type="EC" id="2.7.11.1" evidence="1"/>
<sequence>MTPRLLAERYRLLEPIGRGGMGTVWRAEDEFLKRVVAVKEVRVPAELDSALRDELVARTLREARICAGLSGHPSIVTIHDVVLQDERPWIVMELMEGRSLDQAVEDDGPFTPGRAAEVGRQILSALETAHGAGVLHRDVKPGNVLLMPDGRAVLSDFGIAVSDSETKLTLTGRLPGSPGYIAPERLRSGETTAMADVWSLGATLFYAVEGRPAYDGATVAGLLAAVLEGDPHPPRRAGPLRPILHGMMQRDPRDRIGGKALAEELKRVASGTAGSGSSPTLLDAAHGLRDLGGTGVTKADGAKASDKKSADGGGNAGGRGADPNKGTSWWPPGRGNWVRLLMSAVTGLITLILAPLLVAYIVARWPPPSPPPIDYGGLTETPQGYTQHTVDGFSIVAHETWRPQDSDGGLLLSSPSEQAHILLRTVEADGAGPLELLERSNERLEGSDEFEETIHLDEVAHPDGEAALWTYQGMNGDMRMMAGVVSLERDDRIALAMFATPADEWEAADEERRNAFESFRPTG</sequence>
<name>A0ABV8FMJ7_9ACTN</name>
<organism evidence="10 11">
    <name type="scientific">Nocardiopsis sediminis</name>
    <dbReference type="NCBI Taxonomy" id="1778267"/>
    <lineage>
        <taxon>Bacteria</taxon>
        <taxon>Bacillati</taxon>
        <taxon>Actinomycetota</taxon>
        <taxon>Actinomycetes</taxon>
        <taxon>Streptosporangiales</taxon>
        <taxon>Nocardiopsidaceae</taxon>
        <taxon>Nocardiopsis</taxon>
    </lineage>
</organism>
<dbReference type="Pfam" id="PF00069">
    <property type="entry name" value="Pkinase"/>
    <property type="match status" value="1"/>
</dbReference>
<dbReference type="PROSITE" id="PS00108">
    <property type="entry name" value="PROTEIN_KINASE_ST"/>
    <property type="match status" value="1"/>
</dbReference>
<evidence type="ECO:0000256" key="3">
    <source>
        <dbReference type="ARBA" id="ARBA00022679"/>
    </source>
</evidence>
<dbReference type="Gene3D" id="1.10.510.10">
    <property type="entry name" value="Transferase(Phosphotransferase) domain 1"/>
    <property type="match status" value="1"/>
</dbReference>
<dbReference type="Gene3D" id="3.30.200.20">
    <property type="entry name" value="Phosphorylase Kinase, domain 1"/>
    <property type="match status" value="1"/>
</dbReference>
<keyword evidence="6 7" id="KW-0067">ATP-binding</keyword>
<evidence type="ECO:0000256" key="6">
    <source>
        <dbReference type="ARBA" id="ARBA00022840"/>
    </source>
</evidence>
<dbReference type="InterPro" id="IPR008271">
    <property type="entry name" value="Ser/Thr_kinase_AS"/>
</dbReference>
<dbReference type="InterPro" id="IPR000719">
    <property type="entry name" value="Prot_kinase_dom"/>
</dbReference>
<feature type="region of interest" description="Disordered" evidence="8">
    <location>
        <begin position="295"/>
        <end position="329"/>
    </location>
</feature>
<dbReference type="PANTHER" id="PTHR43289:SF6">
    <property type="entry name" value="SERINE_THREONINE-PROTEIN KINASE NEKL-3"/>
    <property type="match status" value="1"/>
</dbReference>
<evidence type="ECO:0000256" key="2">
    <source>
        <dbReference type="ARBA" id="ARBA00022527"/>
    </source>
</evidence>
<keyword evidence="2" id="KW-0723">Serine/threonine-protein kinase</keyword>
<dbReference type="RefSeq" id="WP_378532696.1">
    <property type="nucleotide sequence ID" value="NZ_JBHSBH010000007.1"/>
</dbReference>
<evidence type="ECO:0000259" key="9">
    <source>
        <dbReference type="PROSITE" id="PS50011"/>
    </source>
</evidence>
<evidence type="ECO:0000256" key="7">
    <source>
        <dbReference type="PROSITE-ProRule" id="PRU10141"/>
    </source>
</evidence>
<dbReference type="Proteomes" id="UP001595847">
    <property type="component" value="Unassembled WGS sequence"/>
</dbReference>
<evidence type="ECO:0000256" key="8">
    <source>
        <dbReference type="SAM" id="MobiDB-lite"/>
    </source>
</evidence>
<feature type="compositionally biased region" description="Gly residues" evidence="8">
    <location>
        <begin position="311"/>
        <end position="320"/>
    </location>
</feature>
<feature type="domain" description="Protein kinase" evidence="9">
    <location>
        <begin position="10"/>
        <end position="281"/>
    </location>
</feature>
<evidence type="ECO:0000256" key="5">
    <source>
        <dbReference type="ARBA" id="ARBA00022777"/>
    </source>
</evidence>
<feature type="compositionally biased region" description="Basic and acidic residues" evidence="8">
    <location>
        <begin position="300"/>
        <end position="310"/>
    </location>
</feature>